<comment type="caution">
    <text evidence="3">The sequence shown here is derived from an EMBL/GenBank/DDBJ whole genome shotgun (WGS) entry which is preliminary data.</text>
</comment>
<keyword evidence="1" id="KW-0175">Coiled coil</keyword>
<dbReference type="AlphaFoldDB" id="A0A8H7TL38"/>
<evidence type="ECO:0000313" key="3">
    <source>
        <dbReference type="EMBL" id="KAG4421205.1"/>
    </source>
</evidence>
<evidence type="ECO:0000256" key="1">
    <source>
        <dbReference type="SAM" id="Coils"/>
    </source>
</evidence>
<gene>
    <name evidence="3" type="ORF">IFR04_005616</name>
</gene>
<feature type="compositionally biased region" description="Low complexity" evidence="2">
    <location>
        <begin position="43"/>
        <end position="53"/>
    </location>
</feature>
<feature type="compositionally biased region" description="Basic and acidic residues" evidence="2">
    <location>
        <begin position="548"/>
        <end position="564"/>
    </location>
</feature>
<feature type="region of interest" description="Disordered" evidence="2">
    <location>
        <begin position="528"/>
        <end position="564"/>
    </location>
</feature>
<reference evidence="3" key="1">
    <citation type="submission" date="2021-02" db="EMBL/GenBank/DDBJ databases">
        <title>Genome sequence Cadophora malorum strain M34.</title>
        <authorList>
            <person name="Stefanovic E."/>
            <person name="Vu D."/>
            <person name="Scully C."/>
            <person name="Dijksterhuis J."/>
            <person name="Roader J."/>
            <person name="Houbraken J."/>
        </authorList>
    </citation>
    <scope>NUCLEOTIDE SEQUENCE</scope>
    <source>
        <strain evidence="3">M34</strain>
    </source>
</reference>
<evidence type="ECO:0000256" key="2">
    <source>
        <dbReference type="SAM" id="MobiDB-lite"/>
    </source>
</evidence>
<proteinExistence type="predicted"/>
<accession>A0A8H7TL38</accession>
<sequence>MFPANHSIHIDEVPMERDNAALSDIMDPSGVSKHSKDINKSTSQEQSEQSEQSSLRDEVSAQATTHIPANTSPSSAPDPSSDTIQWWPTKSHPKVKMDIFSLSKLEPYTKIIAGREKGCHTTHIPGHRPSTPEPPSTLSKPLILSRRRSLPADVRLDVLKTPETFDEWTALIIALTDGQTADNIFRMTHLLKKTWDQDEWIAYFSKRKEFIEKTIKEAQAVLAGWKAVNAEWKAVYAGWEAREKYYKRKVEMLQGLVHETIDPNDPHQVRYIDKVVRENAELHMMQFEREREAAQRIQNHEKEVARLRRRLGEVGSNAQSEKQKMKNMFEAQLRDLQRVANGFEGERDSARGERDSARNDRDSARLLCGLQKSEIARLERDKLELKDQVKARDNAIQQLKEEKVASEGVKEKLQNAEAKLEKESDEHEKALQQADAELSRKSEEIGSLQAQVAASHNLEGDLDSTNAQVASLQQLVAETEARAQTNIRDSEAYQNLLSKFNIIKTEFNALTEKHKWLQGQLDAETKSRAAEKTKLERENANLKNQVKVMKENKQGEKGDKMKEK</sequence>
<feature type="coiled-coil region" evidence="1">
    <location>
        <begin position="277"/>
        <end position="317"/>
    </location>
</feature>
<dbReference type="OrthoDB" id="3600060at2759"/>
<protein>
    <submittedName>
        <fullName evidence="3">Uncharacterized protein</fullName>
    </submittedName>
</protein>
<feature type="compositionally biased region" description="Basic and acidic residues" evidence="2">
    <location>
        <begin position="8"/>
        <end position="19"/>
    </location>
</feature>
<evidence type="ECO:0000313" key="4">
    <source>
        <dbReference type="Proteomes" id="UP000664132"/>
    </source>
</evidence>
<dbReference type="Proteomes" id="UP000664132">
    <property type="component" value="Unassembled WGS sequence"/>
</dbReference>
<dbReference type="EMBL" id="JAFJYH010000069">
    <property type="protein sequence ID" value="KAG4421205.1"/>
    <property type="molecule type" value="Genomic_DNA"/>
</dbReference>
<feature type="compositionally biased region" description="Basic and acidic residues" evidence="2">
    <location>
        <begin position="528"/>
        <end position="540"/>
    </location>
</feature>
<feature type="coiled-coil region" evidence="1">
    <location>
        <begin position="368"/>
        <end position="482"/>
    </location>
</feature>
<name>A0A8H7TL38_9HELO</name>
<feature type="compositionally biased region" description="Low complexity" evidence="2">
    <location>
        <begin position="68"/>
        <end position="83"/>
    </location>
</feature>
<keyword evidence="4" id="KW-1185">Reference proteome</keyword>
<organism evidence="3 4">
    <name type="scientific">Cadophora malorum</name>
    <dbReference type="NCBI Taxonomy" id="108018"/>
    <lineage>
        <taxon>Eukaryota</taxon>
        <taxon>Fungi</taxon>
        <taxon>Dikarya</taxon>
        <taxon>Ascomycota</taxon>
        <taxon>Pezizomycotina</taxon>
        <taxon>Leotiomycetes</taxon>
        <taxon>Helotiales</taxon>
        <taxon>Ploettnerulaceae</taxon>
        <taxon>Cadophora</taxon>
    </lineage>
</organism>
<feature type="region of interest" description="Disordered" evidence="2">
    <location>
        <begin position="1"/>
        <end position="88"/>
    </location>
</feature>